<evidence type="ECO:0000256" key="2">
    <source>
        <dbReference type="ARBA" id="ARBA00022723"/>
    </source>
</evidence>
<dbReference type="GO" id="GO:0006826">
    <property type="term" value="P:iron ion transport"/>
    <property type="evidence" value="ECO:0007669"/>
    <property type="project" value="TreeGrafter"/>
</dbReference>
<protein>
    <recommendedName>
        <fullName evidence="10">Laccase</fullName>
    </recommendedName>
</protein>
<evidence type="ECO:0000259" key="6">
    <source>
        <dbReference type="Pfam" id="PF00394"/>
    </source>
</evidence>
<dbReference type="SUPFAM" id="SSF49503">
    <property type="entry name" value="Cupredoxins"/>
    <property type="match status" value="3"/>
</dbReference>
<evidence type="ECO:0000256" key="3">
    <source>
        <dbReference type="ARBA" id="ARBA00023002"/>
    </source>
</evidence>
<reference evidence="9" key="1">
    <citation type="submission" date="2020-11" db="EMBL/GenBank/DDBJ databases">
        <authorList>
            <person name="Tran Van P."/>
        </authorList>
    </citation>
    <scope>NUCLEOTIDE SEQUENCE</scope>
</reference>
<dbReference type="Pfam" id="PF07732">
    <property type="entry name" value="Cu-oxidase_3"/>
    <property type="match status" value="1"/>
</dbReference>
<dbReference type="AlphaFoldDB" id="A0A7R9PK83"/>
<dbReference type="PROSITE" id="PS00080">
    <property type="entry name" value="MULTICOPPER_OXIDASE2"/>
    <property type="match status" value="1"/>
</dbReference>
<evidence type="ECO:0000256" key="5">
    <source>
        <dbReference type="SAM" id="MobiDB-lite"/>
    </source>
</evidence>
<evidence type="ECO:0008006" key="10">
    <source>
        <dbReference type="Google" id="ProtNLM"/>
    </source>
</evidence>
<dbReference type="GO" id="GO:0005886">
    <property type="term" value="C:plasma membrane"/>
    <property type="evidence" value="ECO:0007669"/>
    <property type="project" value="TreeGrafter"/>
</dbReference>
<dbReference type="GO" id="GO:0005507">
    <property type="term" value="F:copper ion binding"/>
    <property type="evidence" value="ECO:0007669"/>
    <property type="project" value="InterPro"/>
</dbReference>
<keyword evidence="2" id="KW-0479">Metal-binding</keyword>
<feature type="domain" description="Plastocyanin-like" evidence="8">
    <location>
        <begin position="75"/>
        <end position="182"/>
    </location>
</feature>
<dbReference type="InterPro" id="IPR011706">
    <property type="entry name" value="Cu-oxidase_C"/>
</dbReference>
<keyword evidence="4" id="KW-0186">Copper</keyword>
<feature type="compositionally biased region" description="Basic and acidic residues" evidence="5">
    <location>
        <begin position="674"/>
        <end position="687"/>
    </location>
</feature>
<feature type="domain" description="Plastocyanin-like" evidence="6">
    <location>
        <begin position="202"/>
        <end position="306"/>
    </location>
</feature>
<name>A0A7R9PK83_TIMGE</name>
<sequence length="708" mass="78370">MNVRFNNLSFPQVFAVEDGVIAGGGSHACYRDCVEGVAMTCTYNFTITASTAMSYLCGDCPNNVSACSNPSCIAAGGIVRPVTVVNNRIPGPGIQVCLGDTVIVNVQNSFGVRGITIHWHGLKMTGNPYMDGAPYITQCPIGPHNSFQYKFLADTPGTLIWHSHVGYEEADGMFGALVVRRPLPSEPNSDLYDHDLAEHSVIVWHWYPEPSATLINNGFNSKATLYGAGLIINGKGGMEDFYGRYQRTFDTMPREVFTVAQGKRYRFRVVYNSAPDCPVQMSIDDHRLLVVATDSAAVEPIEVVSLPSVCFSGPIISRMTCQTCRAYQLYVPSTPPRKQLTHSLLSCPSLVDSIILNAGERYDIVVTANQTVGSYWIRFRGLAFCNKNGVEVHQEAILRYEDADEAPPTANNTYQEADREGLVLNPVGVGHISYPENSTVRISELTNIDLVQAQNITGVPDNVTYVWYKFNTFPSGNYPQLFNTTFSYPSFPLLTQRDSLTSDMYCSGEVPSDSGYCSDGFCSCTNILNFPLDNLVELVLVDLDSFTHMDHPMHLHGTQFHVIAMETMENITLDAVKQLNEQGGIPKKLTGPPLKDTVSVPVSGYAVIRFRVTNPGYWFFHCHISSHAELGMAVVFKFGEHQEMSPTPRNFPTCPASADAECWLAERTSIMGNDEGRRGRENVEQKKNNLRGRSTRGRREVRKSLRSL</sequence>
<evidence type="ECO:0000256" key="4">
    <source>
        <dbReference type="ARBA" id="ARBA00023008"/>
    </source>
</evidence>
<dbReference type="GO" id="GO:0016491">
    <property type="term" value="F:oxidoreductase activity"/>
    <property type="evidence" value="ECO:0007669"/>
    <property type="project" value="UniProtKB-KW"/>
</dbReference>
<dbReference type="InterPro" id="IPR011707">
    <property type="entry name" value="Cu-oxidase-like_N"/>
</dbReference>
<feature type="region of interest" description="Disordered" evidence="5">
    <location>
        <begin position="673"/>
        <end position="708"/>
    </location>
</feature>
<evidence type="ECO:0000259" key="7">
    <source>
        <dbReference type="Pfam" id="PF07731"/>
    </source>
</evidence>
<dbReference type="EMBL" id="OE840359">
    <property type="protein sequence ID" value="CAD7590182.1"/>
    <property type="molecule type" value="Genomic_DNA"/>
</dbReference>
<evidence type="ECO:0000259" key="8">
    <source>
        <dbReference type="Pfam" id="PF07732"/>
    </source>
</evidence>
<dbReference type="PANTHER" id="PTHR11709:SF394">
    <property type="entry name" value="FI03373P-RELATED"/>
    <property type="match status" value="1"/>
</dbReference>
<dbReference type="Pfam" id="PF07731">
    <property type="entry name" value="Cu-oxidase_2"/>
    <property type="match status" value="1"/>
</dbReference>
<dbReference type="InterPro" id="IPR002355">
    <property type="entry name" value="Cu_oxidase_Cu_BS"/>
</dbReference>
<evidence type="ECO:0000256" key="1">
    <source>
        <dbReference type="ARBA" id="ARBA00010609"/>
    </source>
</evidence>
<gene>
    <name evidence="9" type="ORF">TGEB3V08_LOCUS4037</name>
</gene>
<dbReference type="Gene3D" id="2.60.40.420">
    <property type="entry name" value="Cupredoxins - blue copper proteins"/>
    <property type="match status" value="4"/>
</dbReference>
<dbReference type="InterPro" id="IPR008972">
    <property type="entry name" value="Cupredoxin"/>
</dbReference>
<dbReference type="InterPro" id="IPR045087">
    <property type="entry name" value="Cu-oxidase_fam"/>
</dbReference>
<comment type="similarity">
    <text evidence="1">Belongs to the multicopper oxidase family.</text>
</comment>
<dbReference type="FunFam" id="2.60.40.420:FF:000045">
    <property type="entry name" value="Laccase 2"/>
    <property type="match status" value="1"/>
</dbReference>
<dbReference type="PANTHER" id="PTHR11709">
    <property type="entry name" value="MULTI-COPPER OXIDASE"/>
    <property type="match status" value="1"/>
</dbReference>
<organism evidence="9">
    <name type="scientific">Timema genevievae</name>
    <name type="common">Walking stick</name>
    <dbReference type="NCBI Taxonomy" id="629358"/>
    <lineage>
        <taxon>Eukaryota</taxon>
        <taxon>Metazoa</taxon>
        <taxon>Ecdysozoa</taxon>
        <taxon>Arthropoda</taxon>
        <taxon>Hexapoda</taxon>
        <taxon>Insecta</taxon>
        <taxon>Pterygota</taxon>
        <taxon>Neoptera</taxon>
        <taxon>Polyneoptera</taxon>
        <taxon>Phasmatodea</taxon>
        <taxon>Timematodea</taxon>
        <taxon>Timematoidea</taxon>
        <taxon>Timematidae</taxon>
        <taxon>Timema</taxon>
    </lineage>
</organism>
<evidence type="ECO:0000313" key="9">
    <source>
        <dbReference type="EMBL" id="CAD7590182.1"/>
    </source>
</evidence>
<dbReference type="CDD" id="cd13905">
    <property type="entry name" value="CuRO_3_tcLLC2_insect_like"/>
    <property type="match status" value="1"/>
</dbReference>
<proteinExistence type="inferred from homology"/>
<dbReference type="CDD" id="cd13858">
    <property type="entry name" value="CuRO_1_tcLCC2_insect_like"/>
    <property type="match status" value="1"/>
</dbReference>
<feature type="compositionally biased region" description="Basic residues" evidence="5">
    <location>
        <begin position="688"/>
        <end position="708"/>
    </location>
</feature>
<dbReference type="InterPro" id="IPR001117">
    <property type="entry name" value="Cu-oxidase_2nd"/>
</dbReference>
<feature type="domain" description="Plastocyanin-like" evidence="6">
    <location>
        <begin position="349"/>
        <end position="402"/>
    </location>
</feature>
<feature type="domain" description="Plastocyanin-like" evidence="7">
    <location>
        <begin position="519"/>
        <end position="637"/>
    </location>
</feature>
<accession>A0A7R9PK83</accession>
<dbReference type="Pfam" id="PF00394">
    <property type="entry name" value="Cu-oxidase"/>
    <property type="match status" value="2"/>
</dbReference>
<keyword evidence="3" id="KW-0560">Oxidoreductase</keyword>
<dbReference type="CDD" id="cd13884">
    <property type="entry name" value="CuRO_2_tcLCC_insect_like"/>
    <property type="match status" value="1"/>
</dbReference>